<dbReference type="InterPro" id="IPR011006">
    <property type="entry name" value="CheY-like_superfamily"/>
</dbReference>
<dbReference type="InterPro" id="IPR001789">
    <property type="entry name" value="Sig_transdc_resp-reg_receiver"/>
</dbReference>
<dbReference type="OrthoDB" id="9793918at2"/>
<organism evidence="3 4">
    <name type="scientific">Acaryochloris thomasi RCC1774</name>
    <dbReference type="NCBI Taxonomy" id="1764569"/>
    <lineage>
        <taxon>Bacteria</taxon>
        <taxon>Bacillati</taxon>
        <taxon>Cyanobacteriota</taxon>
        <taxon>Cyanophyceae</taxon>
        <taxon>Acaryochloridales</taxon>
        <taxon>Acaryochloridaceae</taxon>
        <taxon>Acaryochloris</taxon>
        <taxon>Acaryochloris thomasi</taxon>
    </lineage>
</organism>
<dbReference type="CDD" id="cd17557">
    <property type="entry name" value="REC_Rcp-like"/>
    <property type="match status" value="1"/>
</dbReference>
<dbReference type="RefSeq" id="WP_110985906.1">
    <property type="nucleotide sequence ID" value="NZ_CAWNWM010000005.1"/>
</dbReference>
<dbReference type="Pfam" id="PF00072">
    <property type="entry name" value="Response_reg"/>
    <property type="match status" value="1"/>
</dbReference>
<proteinExistence type="predicted"/>
<keyword evidence="1" id="KW-0597">Phosphoprotein</keyword>
<evidence type="ECO:0000256" key="1">
    <source>
        <dbReference type="PROSITE-ProRule" id="PRU00169"/>
    </source>
</evidence>
<comment type="caution">
    <text evidence="3">The sequence shown here is derived from an EMBL/GenBank/DDBJ whole genome shotgun (WGS) entry which is preliminary data.</text>
</comment>
<dbReference type="AlphaFoldDB" id="A0A2W1JJG9"/>
<name>A0A2W1JJG9_9CYAN</name>
<dbReference type="PROSITE" id="PS50110">
    <property type="entry name" value="RESPONSE_REGULATORY"/>
    <property type="match status" value="1"/>
</dbReference>
<dbReference type="SMART" id="SM00448">
    <property type="entry name" value="REC"/>
    <property type="match status" value="1"/>
</dbReference>
<evidence type="ECO:0000259" key="2">
    <source>
        <dbReference type="PROSITE" id="PS50110"/>
    </source>
</evidence>
<dbReference type="Gene3D" id="3.40.50.2300">
    <property type="match status" value="1"/>
</dbReference>
<dbReference type="PANTHER" id="PTHR44520">
    <property type="entry name" value="RESPONSE REGULATOR RCP1-RELATED"/>
    <property type="match status" value="1"/>
</dbReference>
<reference evidence="3 4" key="1">
    <citation type="journal article" date="2018" name="Sci. Rep.">
        <title>A novel species of the marine cyanobacterium Acaryochloris with a unique pigment content and lifestyle.</title>
        <authorList>
            <person name="Partensky F."/>
            <person name="Six C."/>
            <person name="Ratin M."/>
            <person name="Garczarek L."/>
            <person name="Vaulot D."/>
            <person name="Probert I."/>
            <person name="Calteau A."/>
            <person name="Gourvil P."/>
            <person name="Marie D."/>
            <person name="Grebert T."/>
            <person name="Bouchier C."/>
            <person name="Le Panse S."/>
            <person name="Gachenot M."/>
            <person name="Rodriguez F."/>
            <person name="Garrido J.L."/>
        </authorList>
    </citation>
    <scope>NUCLEOTIDE SEQUENCE [LARGE SCALE GENOMIC DNA]</scope>
    <source>
        <strain evidence="3 4">RCC1774</strain>
    </source>
</reference>
<dbReference type="GO" id="GO:0000160">
    <property type="term" value="P:phosphorelay signal transduction system"/>
    <property type="evidence" value="ECO:0007669"/>
    <property type="project" value="InterPro"/>
</dbReference>
<feature type="modified residue" description="4-aspartylphosphate" evidence="1">
    <location>
        <position position="65"/>
    </location>
</feature>
<dbReference type="InterPro" id="IPR052893">
    <property type="entry name" value="TCS_response_regulator"/>
</dbReference>
<feature type="domain" description="Response regulatory" evidence="2">
    <location>
        <begin position="7"/>
        <end position="132"/>
    </location>
</feature>
<dbReference type="SUPFAM" id="SSF52172">
    <property type="entry name" value="CheY-like"/>
    <property type="match status" value="1"/>
</dbReference>
<sequence>MTSRNFQVLLVEDDPGDAELTRIGLARTGAALDLNVVGNGQDALSYLRNEGQYANVQRPNLILLDLNLPGLSGKEVLQTVKQEKNFKSIPVVVLTTSDADEDILGTYALGANCYVRKPSDLDQFMQMVEQVQHFWLTTAELPLQNE</sequence>
<dbReference type="PANTHER" id="PTHR44520:SF2">
    <property type="entry name" value="RESPONSE REGULATOR RCP1"/>
    <property type="match status" value="1"/>
</dbReference>
<gene>
    <name evidence="3" type="primary">rcp1_7</name>
    <name evidence="3" type="ORF">C1752_01934</name>
</gene>
<accession>A0A2W1JJG9</accession>
<protein>
    <submittedName>
        <fullName evidence="3">Response regulator rcp1</fullName>
    </submittedName>
</protein>
<keyword evidence="4" id="KW-1185">Reference proteome</keyword>
<dbReference type="EMBL" id="PQWO01000005">
    <property type="protein sequence ID" value="PZD73623.1"/>
    <property type="molecule type" value="Genomic_DNA"/>
</dbReference>
<evidence type="ECO:0000313" key="3">
    <source>
        <dbReference type="EMBL" id="PZD73623.1"/>
    </source>
</evidence>
<evidence type="ECO:0000313" key="4">
    <source>
        <dbReference type="Proteomes" id="UP000248857"/>
    </source>
</evidence>
<dbReference type="Proteomes" id="UP000248857">
    <property type="component" value="Unassembled WGS sequence"/>
</dbReference>